<comment type="caution">
    <text evidence="3">The sequence shown here is derived from an EMBL/GenBank/DDBJ whole genome shotgun (WGS) entry which is preliminary data.</text>
</comment>
<dbReference type="EMBL" id="LAZR01027890">
    <property type="protein sequence ID" value="KKL64293.1"/>
    <property type="molecule type" value="Genomic_DNA"/>
</dbReference>
<dbReference type="Gene3D" id="3.30.360.10">
    <property type="entry name" value="Dihydrodipicolinate Reductase, domain 2"/>
    <property type="match status" value="1"/>
</dbReference>
<feature type="non-terminal residue" evidence="3">
    <location>
        <position position="1"/>
    </location>
</feature>
<evidence type="ECO:0000259" key="2">
    <source>
        <dbReference type="Pfam" id="PF02894"/>
    </source>
</evidence>
<dbReference type="PANTHER" id="PTHR43377:SF1">
    <property type="entry name" value="BILIVERDIN REDUCTASE A"/>
    <property type="match status" value="1"/>
</dbReference>
<dbReference type="GO" id="GO:0000166">
    <property type="term" value="F:nucleotide binding"/>
    <property type="evidence" value="ECO:0007669"/>
    <property type="project" value="InterPro"/>
</dbReference>
<dbReference type="InterPro" id="IPR004104">
    <property type="entry name" value="Gfo/Idh/MocA-like_OxRdtase_C"/>
</dbReference>
<dbReference type="SUPFAM" id="SSF51735">
    <property type="entry name" value="NAD(P)-binding Rossmann-fold domains"/>
    <property type="match status" value="1"/>
</dbReference>
<dbReference type="AlphaFoldDB" id="A0A0F9DR80"/>
<feature type="domain" description="Gfo/Idh/MocA-like oxidoreductase C-terminal" evidence="2">
    <location>
        <begin position="139"/>
        <end position="343"/>
    </location>
</feature>
<dbReference type="InterPro" id="IPR051450">
    <property type="entry name" value="Gfo/Idh/MocA_Oxidoreductases"/>
</dbReference>
<reference evidence="3" key="1">
    <citation type="journal article" date="2015" name="Nature">
        <title>Complex archaea that bridge the gap between prokaryotes and eukaryotes.</title>
        <authorList>
            <person name="Spang A."/>
            <person name="Saw J.H."/>
            <person name="Jorgensen S.L."/>
            <person name="Zaremba-Niedzwiedzka K."/>
            <person name="Martijn J."/>
            <person name="Lind A.E."/>
            <person name="van Eijk R."/>
            <person name="Schleper C."/>
            <person name="Guy L."/>
            <person name="Ettema T.J."/>
        </authorList>
    </citation>
    <scope>NUCLEOTIDE SEQUENCE</scope>
</reference>
<dbReference type="Pfam" id="PF01408">
    <property type="entry name" value="GFO_IDH_MocA"/>
    <property type="match status" value="1"/>
</dbReference>
<dbReference type="InterPro" id="IPR000683">
    <property type="entry name" value="Gfo/Idh/MocA-like_OxRdtase_N"/>
</dbReference>
<proteinExistence type="predicted"/>
<dbReference type="Gene3D" id="3.40.50.720">
    <property type="entry name" value="NAD(P)-binding Rossmann-like Domain"/>
    <property type="match status" value="1"/>
</dbReference>
<name>A0A0F9DR80_9ZZZZ</name>
<dbReference type="SUPFAM" id="SSF55347">
    <property type="entry name" value="Glyceraldehyde-3-phosphate dehydrogenase-like, C-terminal domain"/>
    <property type="match status" value="1"/>
</dbReference>
<evidence type="ECO:0008006" key="4">
    <source>
        <dbReference type="Google" id="ProtNLM"/>
    </source>
</evidence>
<gene>
    <name evidence="3" type="ORF">LCGC14_2166520</name>
</gene>
<evidence type="ECO:0000259" key="1">
    <source>
        <dbReference type="Pfam" id="PF01408"/>
    </source>
</evidence>
<dbReference type="InterPro" id="IPR036291">
    <property type="entry name" value="NAD(P)-bd_dom_sf"/>
</dbReference>
<sequence length="350" mass="39635">LEINDMDKVKIVLIGAGTWGEAHAEIYSSHHLSEFIAVCDVSEEKAKALAQKYNVRYFADYEKMLDDVECDAVAIVTPDFAHAEPIVAAAKRNKHILCEKPLATSYQDLDLILNVLKGKNIQLMVDFHNRWNPPICKIKDDINAGKIGKIVSAYIRLNDIIYVPTEMLSWAEKSSILWFLGSHSVDVLNWIIGAKVKRVYSVYYEGILKSKGIDVPDLYQTILEYSNGAVATMENSWILPNTNPYVNDYKLNITGEKGMFNMDFSHNTLLERFLENEASHPDVICKPKIHGKPTGFAYESIRDFIERIYRKEKVRISLEESVAVTRIILAIMESAKKKMPVTVGHPLGNL</sequence>
<protein>
    <recommendedName>
        <fullName evidence="4">Gfo/Idh/MocA-like oxidoreductase N-terminal domain-containing protein</fullName>
    </recommendedName>
</protein>
<dbReference type="PANTHER" id="PTHR43377">
    <property type="entry name" value="BILIVERDIN REDUCTASE A"/>
    <property type="match status" value="1"/>
</dbReference>
<organism evidence="3">
    <name type="scientific">marine sediment metagenome</name>
    <dbReference type="NCBI Taxonomy" id="412755"/>
    <lineage>
        <taxon>unclassified sequences</taxon>
        <taxon>metagenomes</taxon>
        <taxon>ecological metagenomes</taxon>
    </lineage>
</organism>
<dbReference type="Pfam" id="PF02894">
    <property type="entry name" value="GFO_IDH_MocA_C"/>
    <property type="match status" value="1"/>
</dbReference>
<accession>A0A0F9DR80</accession>
<evidence type="ECO:0000313" key="3">
    <source>
        <dbReference type="EMBL" id="KKL64293.1"/>
    </source>
</evidence>
<feature type="domain" description="Gfo/Idh/MocA-like oxidoreductase N-terminal" evidence="1">
    <location>
        <begin position="10"/>
        <end position="127"/>
    </location>
</feature>